<proteinExistence type="inferred from homology"/>
<evidence type="ECO:0000256" key="4">
    <source>
        <dbReference type="HAMAP-Rule" id="MF_00688"/>
    </source>
</evidence>
<dbReference type="Proteomes" id="UP001418637">
    <property type="component" value="Unassembled WGS sequence"/>
</dbReference>
<evidence type="ECO:0000256" key="3">
    <source>
        <dbReference type="ARBA" id="ARBA00023315"/>
    </source>
</evidence>
<comment type="subcellular location">
    <subcellularLocation>
        <location evidence="4">Cytoplasm</location>
    </subcellularLocation>
</comment>
<dbReference type="SUPFAM" id="SSF55729">
    <property type="entry name" value="Acyl-CoA N-acyltransferases (Nat)"/>
    <property type="match status" value="1"/>
</dbReference>
<dbReference type="PANTHER" id="PTHR30098">
    <property type="entry name" value="LEUCYL/PHENYLALANYL-TRNA--PROTEIN TRANSFERASE"/>
    <property type="match status" value="1"/>
</dbReference>
<gene>
    <name evidence="4 5" type="primary">aat</name>
    <name evidence="5" type="ORF">WJT86_07890</name>
</gene>
<comment type="catalytic activity">
    <reaction evidence="4">
        <text>N-terminal L-arginyl-[protein] + L-leucyl-tRNA(Leu) = N-terminal L-leucyl-L-arginyl-[protein] + tRNA(Leu) + H(+)</text>
        <dbReference type="Rhea" id="RHEA:50416"/>
        <dbReference type="Rhea" id="RHEA-COMP:9613"/>
        <dbReference type="Rhea" id="RHEA-COMP:9622"/>
        <dbReference type="Rhea" id="RHEA-COMP:12672"/>
        <dbReference type="Rhea" id="RHEA-COMP:12673"/>
        <dbReference type="ChEBI" id="CHEBI:15378"/>
        <dbReference type="ChEBI" id="CHEBI:64719"/>
        <dbReference type="ChEBI" id="CHEBI:78442"/>
        <dbReference type="ChEBI" id="CHEBI:78494"/>
        <dbReference type="ChEBI" id="CHEBI:133044"/>
        <dbReference type="EC" id="2.3.2.6"/>
    </reaction>
</comment>
<dbReference type="EMBL" id="JBBYXI010000002">
    <property type="protein sequence ID" value="MEN3930978.1"/>
    <property type="molecule type" value="Genomic_DNA"/>
</dbReference>
<organism evidence="5 6">
    <name type="scientific">Hohaiivirga grylli</name>
    <dbReference type="NCBI Taxonomy" id="3133970"/>
    <lineage>
        <taxon>Bacteria</taxon>
        <taxon>Pseudomonadati</taxon>
        <taxon>Pseudomonadota</taxon>
        <taxon>Alphaproteobacteria</taxon>
        <taxon>Hyphomicrobiales</taxon>
        <taxon>Methylobacteriaceae</taxon>
        <taxon>Hohaiivirga</taxon>
    </lineage>
</organism>
<keyword evidence="3 4" id="KW-0012">Acyltransferase</keyword>
<dbReference type="NCBIfam" id="TIGR00667">
    <property type="entry name" value="aat"/>
    <property type="match status" value="1"/>
</dbReference>
<dbReference type="InterPro" id="IPR004616">
    <property type="entry name" value="Leu/Phe-tRNA_Trfase"/>
</dbReference>
<dbReference type="HAMAP" id="MF_00688">
    <property type="entry name" value="Leu_Phe_trans"/>
    <property type="match status" value="1"/>
</dbReference>
<dbReference type="InterPro" id="IPR016181">
    <property type="entry name" value="Acyl_CoA_acyltransferase"/>
</dbReference>
<evidence type="ECO:0000256" key="2">
    <source>
        <dbReference type="ARBA" id="ARBA00022679"/>
    </source>
</evidence>
<dbReference type="Pfam" id="PF03588">
    <property type="entry name" value="Leu_Phe_trans"/>
    <property type="match status" value="1"/>
</dbReference>
<dbReference type="InterPro" id="IPR042203">
    <property type="entry name" value="Leu/Phe-tRNA_Trfase_C"/>
</dbReference>
<dbReference type="Gene3D" id="3.40.630.70">
    <property type="entry name" value="Leucyl/phenylalanyl-tRNA-protein transferase, C-terminal domain"/>
    <property type="match status" value="1"/>
</dbReference>
<dbReference type="EC" id="2.3.2.6" evidence="4"/>
<dbReference type="GO" id="GO:0008914">
    <property type="term" value="F:leucyl-tRNA--protein transferase activity"/>
    <property type="evidence" value="ECO:0007669"/>
    <property type="project" value="UniProtKB-EC"/>
</dbReference>
<comment type="caution">
    <text evidence="5">The sequence shown here is derived from an EMBL/GenBank/DDBJ whole genome shotgun (WGS) entry which is preliminary data.</text>
</comment>
<evidence type="ECO:0000313" key="5">
    <source>
        <dbReference type="EMBL" id="MEN3930978.1"/>
    </source>
</evidence>
<sequence length="217" mass="24304">MNLPLPDITPEILLRAYQAGIFPMSDAADDPSLFWVEPKKRGIIPLDDFHLSKRLAKTLRTTPFEIRIDSDFQGVIEGCSTTRRDGDGTWINARIKELYGELFNLGFCHTVEVYNEGNMVGGLYGISLASAFFGESMFHRATDASKIALCYLVATLKSNGFTLLDTQFQTDHLAQFGTIEISQKSYLKRLHQALSIAAHWPTEQKLSGQDVVEILRS</sequence>
<reference evidence="5 6" key="1">
    <citation type="submission" date="2024-04" db="EMBL/GenBank/DDBJ databases">
        <title>A novel species isolated from cricket.</title>
        <authorList>
            <person name="Wang H.-C."/>
        </authorList>
    </citation>
    <scope>NUCLEOTIDE SEQUENCE [LARGE SCALE GENOMIC DNA]</scope>
    <source>
        <strain evidence="5 6">WL0021</strain>
    </source>
</reference>
<evidence type="ECO:0000256" key="1">
    <source>
        <dbReference type="ARBA" id="ARBA00022490"/>
    </source>
</evidence>
<accession>A0ABV0BJ45</accession>
<keyword evidence="2 4" id="KW-0808">Transferase</keyword>
<name>A0ABV0BJ45_9HYPH</name>
<evidence type="ECO:0000313" key="6">
    <source>
        <dbReference type="Proteomes" id="UP001418637"/>
    </source>
</evidence>
<comment type="catalytic activity">
    <reaction evidence="4">
        <text>L-phenylalanyl-tRNA(Phe) + an N-terminal L-alpha-aminoacyl-[protein] = an N-terminal L-phenylalanyl-L-alpha-aminoacyl-[protein] + tRNA(Phe)</text>
        <dbReference type="Rhea" id="RHEA:43632"/>
        <dbReference type="Rhea" id="RHEA-COMP:9668"/>
        <dbReference type="Rhea" id="RHEA-COMP:9699"/>
        <dbReference type="Rhea" id="RHEA-COMP:10636"/>
        <dbReference type="Rhea" id="RHEA-COMP:10637"/>
        <dbReference type="ChEBI" id="CHEBI:78442"/>
        <dbReference type="ChEBI" id="CHEBI:78531"/>
        <dbReference type="ChEBI" id="CHEBI:78597"/>
        <dbReference type="ChEBI" id="CHEBI:83561"/>
        <dbReference type="EC" id="2.3.2.6"/>
    </reaction>
</comment>
<comment type="function">
    <text evidence="4">Functions in the N-end rule pathway of protein degradation where it conjugates Leu, Phe and, less efficiently, Met from aminoacyl-tRNAs to the N-termini of proteins containing an N-terminal arginine or lysine.</text>
</comment>
<dbReference type="InterPro" id="IPR042221">
    <property type="entry name" value="Leu/Phe-tRNA_Trfase_N"/>
</dbReference>
<comment type="similarity">
    <text evidence="4">Belongs to the L/F-transferase family.</text>
</comment>
<keyword evidence="1 4" id="KW-0963">Cytoplasm</keyword>
<dbReference type="PANTHER" id="PTHR30098:SF2">
    <property type="entry name" value="LEUCYL_PHENYLALANYL-TRNA--PROTEIN TRANSFERASE"/>
    <property type="match status" value="1"/>
</dbReference>
<keyword evidence="6" id="KW-1185">Reference proteome</keyword>
<protein>
    <recommendedName>
        <fullName evidence="4">Leucyl/phenylalanyl-tRNA--protein transferase</fullName>
        <ecNumber evidence="4">2.3.2.6</ecNumber>
    </recommendedName>
    <alternativeName>
        <fullName evidence="4">L/F-transferase</fullName>
    </alternativeName>
    <alternativeName>
        <fullName evidence="4">Leucyltransferase</fullName>
    </alternativeName>
    <alternativeName>
        <fullName evidence="4">Phenyalanyltransferase</fullName>
    </alternativeName>
</protein>
<comment type="catalytic activity">
    <reaction evidence="4">
        <text>N-terminal L-lysyl-[protein] + L-leucyl-tRNA(Leu) = N-terminal L-leucyl-L-lysyl-[protein] + tRNA(Leu) + H(+)</text>
        <dbReference type="Rhea" id="RHEA:12340"/>
        <dbReference type="Rhea" id="RHEA-COMP:9613"/>
        <dbReference type="Rhea" id="RHEA-COMP:9622"/>
        <dbReference type="Rhea" id="RHEA-COMP:12670"/>
        <dbReference type="Rhea" id="RHEA-COMP:12671"/>
        <dbReference type="ChEBI" id="CHEBI:15378"/>
        <dbReference type="ChEBI" id="CHEBI:65249"/>
        <dbReference type="ChEBI" id="CHEBI:78442"/>
        <dbReference type="ChEBI" id="CHEBI:78494"/>
        <dbReference type="ChEBI" id="CHEBI:133043"/>
        <dbReference type="EC" id="2.3.2.6"/>
    </reaction>
</comment>
<dbReference type="Gene3D" id="3.30.70.3550">
    <property type="entry name" value="Leucyl/phenylalanyl-tRNA-protein transferase, N-terminal domain"/>
    <property type="match status" value="1"/>
</dbReference>